<dbReference type="Proteomes" id="UP001436462">
    <property type="component" value="Unassembled WGS sequence"/>
</dbReference>
<sequence length="246" mass="28350">MIAPQTKSTEILDELRESIESGEVLLDEFTLRKLLKTAESIPTPDERLSITGLIKILMGRIKEGCSLCERAIRINPTQFANWTNYNSLLSSFSMFSTLKKLVYEGINNVHLCPSLFPMIVNYTSVCLDDEILNLLIDKAEKMNIELDSVSTQHDQRAFYFILNDPQKASRIKELAFNTLLFIESKKIKNIATKFEVDMDGIWGFNCLLRNITIDELSQLNDELFDYLYDKNIDMTDCYSILELMEE</sequence>
<comment type="caution">
    <text evidence="1">The sequence shown here is derived from an EMBL/GenBank/DDBJ whole genome shotgun (WGS) entry which is preliminary data.</text>
</comment>
<protein>
    <recommendedName>
        <fullName evidence="3">Phage protein</fullName>
    </recommendedName>
</protein>
<dbReference type="EMBL" id="JBEEWF010000007">
    <property type="protein sequence ID" value="MEQ5348812.1"/>
    <property type="molecule type" value="Genomic_DNA"/>
</dbReference>
<keyword evidence="2" id="KW-1185">Reference proteome</keyword>
<reference evidence="1 2" key="1">
    <citation type="submission" date="2024-04" db="EMBL/GenBank/DDBJ databases">
        <title>Role of Flies in the Dissemination of Carbapenem-Resistant Enterobacteriaceae (CRE): An Epidemiological and Genomic Study in China.</title>
        <authorList>
            <person name="Kaichao C."/>
            <person name="Zhang R."/>
            <person name="Chen S."/>
        </authorList>
    </citation>
    <scope>NUCLEOTIDE SEQUENCE [LARGE SCALE GENOMIC DNA]</scope>
    <source>
        <strain evidence="2">fly-1011</strain>
    </source>
</reference>
<evidence type="ECO:0000313" key="2">
    <source>
        <dbReference type="Proteomes" id="UP001436462"/>
    </source>
</evidence>
<name>A0ABV1LAP3_9GAMM</name>
<accession>A0ABV1LAP3</accession>
<organism evidence="1 2">
    <name type="scientific">Proteus genomosp. 6</name>
    <dbReference type="NCBI Taxonomy" id="1311820"/>
    <lineage>
        <taxon>Bacteria</taxon>
        <taxon>Pseudomonadati</taxon>
        <taxon>Pseudomonadota</taxon>
        <taxon>Gammaproteobacteria</taxon>
        <taxon>Enterobacterales</taxon>
        <taxon>Morganellaceae</taxon>
        <taxon>Proteus</taxon>
    </lineage>
</organism>
<proteinExistence type="predicted"/>
<gene>
    <name evidence="1" type="ORF">ABN253_11520</name>
</gene>
<evidence type="ECO:0000313" key="1">
    <source>
        <dbReference type="EMBL" id="MEQ5348812.1"/>
    </source>
</evidence>
<dbReference type="RefSeq" id="WP_349419928.1">
    <property type="nucleotide sequence ID" value="NZ_JBEEWF010000007.1"/>
</dbReference>
<evidence type="ECO:0008006" key="3">
    <source>
        <dbReference type="Google" id="ProtNLM"/>
    </source>
</evidence>